<keyword evidence="4" id="KW-1185">Reference proteome</keyword>
<dbReference type="Proteomes" id="UP000094291">
    <property type="component" value="Unassembled WGS sequence"/>
</dbReference>
<protein>
    <recommendedName>
        <fullName evidence="2">Reverse transcriptase domain-containing protein</fullName>
    </recommendedName>
</protein>
<reference evidence="3 4" key="1">
    <citation type="submission" date="2016-08" db="EMBL/GenBank/DDBJ databases">
        <authorList>
            <person name="Seilhamer J.J."/>
        </authorList>
    </citation>
    <scope>NUCLEOTIDE SEQUENCE [LARGE SCALE GENOMIC DNA]</scope>
    <source>
        <strain evidence="3 4">PH27A</strain>
    </source>
</reference>
<evidence type="ECO:0000313" key="4">
    <source>
        <dbReference type="Proteomes" id="UP000094291"/>
    </source>
</evidence>
<evidence type="ECO:0000259" key="2">
    <source>
        <dbReference type="PROSITE" id="PS50878"/>
    </source>
</evidence>
<feature type="domain" description="Reverse transcriptase" evidence="2">
    <location>
        <begin position="1"/>
        <end position="283"/>
    </location>
</feature>
<dbReference type="RefSeq" id="WP_068997662.1">
    <property type="nucleotide sequence ID" value="NZ_MDTQ01000001.1"/>
</dbReference>
<dbReference type="EMBL" id="MDTQ01000001">
    <property type="protein sequence ID" value="ODC03246.1"/>
    <property type="molecule type" value="Genomic_DNA"/>
</dbReference>
<proteinExistence type="inferred from homology"/>
<evidence type="ECO:0000256" key="1">
    <source>
        <dbReference type="ARBA" id="ARBA00034120"/>
    </source>
</evidence>
<dbReference type="PANTHER" id="PTHR34047:SF8">
    <property type="entry name" value="PROTEIN YKFC"/>
    <property type="match status" value="1"/>
</dbReference>
<dbReference type="CDD" id="cd01651">
    <property type="entry name" value="RT_G2_intron"/>
    <property type="match status" value="1"/>
</dbReference>
<comment type="caution">
    <text evidence="3">The sequence shown here is derived from an EMBL/GenBank/DDBJ whole genome shotgun (WGS) entry which is preliminary data.</text>
</comment>
<dbReference type="PANTHER" id="PTHR34047">
    <property type="entry name" value="NUCLEAR INTRON MATURASE 1, MITOCHONDRIAL-RELATED"/>
    <property type="match status" value="1"/>
</dbReference>
<organism evidence="3 4">
    <name type="scientific">Terasakiispira papahanaumokuakeensis</name>
    <dbReference type="NCBI Taxonomy" id="197479"/>
    <lineage>
        <taxon>Bacteria</taxon>
        <taxon>Pseudomonadati</taxon>
        <taxon>Pseudomonadota</taxon>
        <taxon>Gammaproteobacteria</taxon>
        <taxon>Oceanospirillales</taxon>
        <taxon>Terasakiispira</taxon>
    </lineage>
</organism>
<sequence>MAEGGAFSLESVVKRAGELWERVVDFDNLLKAWESARKGKRYRYEALMFANRYEERLVELQNRLIWGEWQPKGFTSFPVYKPKYRLIEAPYFSDRIVHHALHRVVEPVLDKRFVYDSFACRKGKGIHAASLRVQHHLRSSERLGCPGWVLQADIRGYFNHIRHPELKTLISRRIKDARILDLWWKIIDSGGAYGVGQPIGALTSQLSANIYLDALDHYCKDDLGIKRYARYMDDWLIIGESKETLERLKSHLEKWLLVELGLELSKWSIYPASRGIDWAGYRIWSTHIRPRKRNIKNARQRIKAQARRGDELSVKTSLASFEGYTRNCSAHKTTQAIRTEASKILNPLADSETI</sequence>
<dbReference type="OrthoDB" id="9793236at2"/>
<dbReference type="PROSITE" id="PS50878">
    <property type="entry name" value="RT_POL"/>
    <property type="match status" value="1"/>
</dbReference>
<gene>
    <name evidence="3" type="ORF">BFW38_06505</name>
</gene>
<evidence type="ECO:0000313" key="3">
    <source>
        <dbReference type="EMBL" id="ODC03246.1"/>
    </source>
</evidence>
<comment type="similarity">
    <text evidence="1">Belongs to the bacterial reverse transcriptase family.</text>
</comment>
<name>A0A1E2V8T7_9GAMM</name>
<accession>A0A1E2V8T7</accession>
<dbReference type="AlphaFoldDB" id="A0A1E2V8T7"/>
<dbReference type="Pfam" id="PF00078">
    <property type="entry name" value="RVT_1"/>
    <property type="match status" value="1"/>
</dbReference>
<dbReference type="STRING" id="197479.BFW38_06505"/>
<dbReference type="InterPro" id="IPR051083">
    <property type="entry name" value="GrpII_Intron_Splice-Mob/Def"/>
</dbReference>
<dbReference type="InterPro" id="IPR000477">
    <property type="entry name" value="RT_dom"/>
</dbReference>
<dbReference type="SUPFAM" id="SSF56672">
    <property type="entry name" value="DNA/RNA polymerases"/>
    <property type="match status" value="1"/>
</dbReference>
<dbReference type="InterPro" id="IPR043502">
    <property type="entry name" value="DNA/RNA_pol_sf"/>
</dbReference>